<dbReference type="Proteomes" id="UP000770661">
    <property type="component" value="Unassembled WGS sequence"/>
</dbReference>
<reference evidence="1" key="1">
    <citation type="submission" date="2020-07" db="EMBL/GenBank/DDBJ databases">
        <title>The High-quality genome of the commercially important snow crab, Chionoecetes opilio.</title>
        <authorList>
            <person name="Jeong J.-H."/>
            <person name="Ryu S."/>
        </authorList>
    </citation>
    <scope>NUCLEOTIDE SEQUENCE</scope>
    <source>
        <strain evidence="1">MADBK_172401_WGS</strain>
        <tissue evidence="1">Digestive gland</tissue>
    </source>
</reference>
<evidence type="ECO:0000313" key="1">
    <source>
        <dbReference type="EMBL" id="KAG0721495.1"/>
    </source>
</evidence>
<comment type="caution">
    <text evidence="1">The sequence shown here is derived from an EMBL/GenBank/DDBJ whole genome shotgun (WGS) entry which is preliminary data.</text>
</comment>
<accession>A0A8J4Y5L5</accession>
<sequence length="235" mass="26339">MLGRKLFGDMRLHKTSSPWPPYHQHRGASPHYTGFTGKVCICSSGMSASTQISRSARGEELTEIPEYILVKCPRPEVSSQWPAVKRGVSHRAAGIKMAHHTPVVGHWPRKHGHGKKNEPPGKTLVKVLPQGVLQTLLRHQGSPQIGDGPKHIYAAQVMRSQPKKGPNSWPFYVGGQEHGCKIKMCPPSRWRSSGRDRGFPRDPVFEERGWRGVWGHQLKLLTYSRPTTPEGQRFA</sequence>
<evidence type="ECO:0000313" key="2">
    <source>
        <dbReference type="Proteomes" id="UP000770661"/>
    </source>
</evidence>
<protein>
    <submittedName>
        <fullName evidence="1">Uncharacterized protein</fullName>
    </submittedName>
</protein>
<dbReference type="EMBL" id="JACEEZ010011035">
    <property type="protein sequence ID" value="KAG0721495.1"/>
    <property type="molecule type" value="Genomic_DNA"/>
</dbReference>
<dbReference type="AlphaFoldDB" id="A0A8J4Y5L5"/>
<keyword evidence="2" id="KW-1185">Reference proteome</keyword>
<proteinExistence type="predicted"/>
<name>A0A8J4Y5L5_CHIOP</name>
<organism evidence="1 2">
    <name type="scientific">Chionoecetes opilio</name>
    <name type="common">Atlantic snow crab</name>
    <name type="synonym">Cancer opilio</name>
    <dbReference type="NCBI Taxonomy" id="41210"/>
    <lineage>
        <taxon>Eukaryota</taxon>
        <taxon>Metazoa</taxon>
        <taxon>Ecdysozoa</taxon>
        <taxon>Arthropoda</taxon>
        <taxon>Crustacea</taxon>
        <taxon>Multicrustacea</taxon>
        <taxon>Malacostraca</taxon>
        <taxon>Eumalacostraca</taxon>
        <taxon>Eucarida</taxon>
        <taxon>Decapoda</taxon>
        <taxon>Pleocyemata</taxon>
        <taxon>Brachyura</taxon>
        <taxon>Eubrachyura</taxon>
        <taxon>Majoidea</taxon>
        <taxon>Majidae</taxon>
        <taxon>Chionoecetes</taxon>
    </lineage>
</organism>
<gene>
    <name evidence="1" type="ORF">GWK47_046340</name>
</gene>